<dbReference type="AlphaFoldDB" id="A0A146GDW6"/>
<name>A0A146GDW6_TERSA</name>
<feature type="compositionally biased region" description="Polar residues" evidence="1">
    <location>
        <begin position="516"/>
        <end position="527"/>
    </location>
</feature>
<gene>
    <name evidence="2" type="ORF">TSACC_23118</name>
</gene>
<sequence length="1161" mass="125501">MKGGIRSKKRKAGSALVIVLASLIFLSALALAFLAGVGTELKSSKAYADGAAARMLADSAVNLVMAQIKTATAGTNASADVAWASQPGMIRSYDTKGDLLRAYKLYSSRSWVLTNSVDAAAEATALVNWRDKPAHYTDLNAPVSSQYPILDPGAEGVIEGFSFSSLPAGVAKGEMPVEWLYVLKDGSIVAPDAAASATRTAVVPGASGANPIIGRIAFWADDETAKVNVNTASEGTFWDTPRVITDYDRKLGKYQPVKNEFQRYPGHPAMVNLPAALPAINTPTKAYSVSPRYVDGGSREGTVSNVTTPVKLKHDRLYASVDELVFDPDRNPQGISREDLDKSRFFITTASRAPEVNMFNQPRVAMWPIHSQSSSAYRTVQDQTIAFSSTINGLPYYFQRADSLSPTSDYQDIERNRQLISYLQRLMGARVPGFDGSFLAKYDSDRDQILTEAFDYIRATNLNDQGVTNPFAPSGQVTPIYIGAMDTLGFGRFPTVAEVGVAFAYLGNGDLSGTPVTAASPVSQDQRPSYVGTDGNGKPPVNTEVILGYLVMSFMNPAMGYPSYIPSFTVQVEGLQNFKINGAAMGFPSTGSTYVNRAAASDFFGHEPPAGGLDPRWFVIGKRFDASGSDPQRYPFFSLPIVLPTTKLGYSGTYFDFKGGEITVKIFAGNGTAADDLVQTLNVTIPSPRIPLPGKAEDQYRLIGTGHGSGSYGDRFAKCDSGDTGGTWRLFGAGDGSAKDTVVTVALASGDARTSFLRNVSGTLYADTPYNPDAPNVRSSFCANSGFSFFARTRQGKLIENVSSTLFANVLPAAVNGVHVNGDPAMPVGDFDNGIASMPDGSYINRPDEGDLSGMSAAGETPYFKSWGAYSAVNTTYFSPNRQVPSSGMFGSLSTGVKAGEPWRTLLFRPDPSGKHPGSAGLPDHLFMDLFWMPVIEPYAISEPFSTAGKINLNTQIMPFSFITRETGLRAAVKAERILAIPQSKVNNYKNLNKLSASTLPDADFRFDLNVDETMKGVRQRFAGNDIYHSASEICELPLIPKDPAGTTLAGMSTFWDNYLLTGDNSKERPYANIYPRLTTKSNTFTVHCRVQTLQNRKGDAANQWTEGRGRVTGEYRGSALIERYIDPNDSRIPDYATTPNAAPLDRFYKFRVPVTKQFNP</sequence>
<keyword evidence="3" id="KW-1185">Reference proteome</keyword>
<reference evidence="3" key="1">
    <citation type="journal article" date="2017" name="Genome Announc.">
        <title>Draft Genome Sequence of Terrimicrobium sacchariphilum NM-5T, a Facultative Anaerobic Soil Bacterium of the Class Spartobacteria.</title>
        <authorList>
            <person name="Qiu Y.L."/>
            <person name="Tourlousse D.M."/>
            <person name="Matsuura N."/>
            <person name="Ohashi A."/>
            <person name="Sekiguchi Y."/>
        </authorList>
    </citation>
    <scope>NUCLEOTIDE SEQUENCE [LARGE SCALE GENOMIC DNA]</scope>
    <source>
        <strain evidence="3">NM-5</strain>
    </source>
</reference>
<feature type="region of interest" description="Disordered" evidence="1">
    <location>
        <begin position="516"/>
        <end position="537"/>
    </location>
</feature>
<protein>
    <submittedName>
        <fullName evidence="2">Verru_Chthon cassette protein A</fullName>
    </submittedName>
</protein>
<dbReference type="OrthoDB" id="173914at2"/>
<evidence type="ECO:0000313" key="2">
    <source>
        <dbReference type="EMBL" id="GAT34686.1"/>
    </source>
</evidence>
<dbReference type="RefSeq" id="WP_075080298.1">
    <property type="nucleotide sequence ID" value="NZ_BDCO01000002.1"/>
</dbReference>
<dbReference type="InParanoid" id="A0A146GDW6"/>
<dbReference type="NCBIfam" id="TIGR02600">
    <property type="entry name" value="Verru_Chthon_A"/>
    <property type="match status" value="2"/>
</dbReference>
<evidence type="ECO:0000313" key="3">
    <source>
        <dbReference type="Proteomes" id="UP000076023"/>
    </source>
</evidence>
<dbReference type="STRING" id="690879.TSACC_23118"/>
<evidence type="ECO:0000256" key="1">
    <source>
        <dbReference type="SAM" id="MobiDB-lite"/>
    </source>
</evidence>
<proteinExistence type="predicted"/>
<comment type="caution">
    <text evidence="2">The sequence shown here is derived from an EMBL/GenBank/DDBJ whole genome shotgun (WGS) entry which is preliminary data.</text>
</comment>
<dbReference type="InterPro" id="IPR019840">
    <property type="entry name" value="Verru/Chthon_A"/>
</dbReference>
<organism evidence="2 3">
    <name type="scientific">Terrimicrobium sacchariphilum</name>
    <dbReference type="NCBI Taxonomy" id="690879"/>
    <lineage>
        <taxon>Bacteria</taxon>
        <taxon>Pseudomonadati</taxon>
        <taxon>Verrucomicrobiota</taxon>
        <taxon>Terrimicrobiia</taxon>
        <taxon>Terrimicrobiales</taxon>
        <taxon>Terrimicrobiaceae</taxon>
        <taxon>Terrimicrobium</taxon>
    </lineage>
</organism>
<accession>A0A146GDW6</accession>
<dbReference type="EMBL" id="BDCO01000002">
    <property type="protein sequence ID" value="GAT34686.1"/>
    <property type="molecule type" value="Genomic_DNA"/>
</dbReference>
<dbReference type="Proteomes" id="UP000076023">
    <property type="component" value="Unassembled WGS sequence"/>
</dbReference>